<proteinExistence type="predicted"/>
<reference evidence="1" key="1">
    <citation type="submission" date="2021-05" db="EMBL/GenBank/DDBJ databases">
        <authorList>
            <person name="Pan Q."/>
            <person name="Jouanno E."/>
            <person name="Zahm M."/>
            <person name="Klopp C."/>
            <person name="Cabau C."/>
            <person name="Louis A."/>
            <person name="Berthelot C."/>
            <person name="Parey E."/>
            <person name="Roest Crollius H."/>
            <person name="Montfort J."/>
            <person name="Robinson-Rechavi M."/>
            <person name="Bouchez O."/>
            <person name="Lampietro C."/>
            <person name="Lopez Roques C."/>
            <person name="Donnadieu C."/>
            <person name="Postlethwait J."/>
            <person name="Bobe J."/>
            <person name="Dillon D."/>
            <person name="Chandos A."/>
            <person name="von Hippel F."/>
            <person name="Guiguen Y."/>
        </authorList>
    </citation>
    <scope>NUCLEOTIDE SEQUENCE</scope>
    <source>
        <strain evidence="1">YG-Jan2019</strain>
    </source>
</reference>
<protein>
    <submittedName>
        <fullName evidence="1">Uncharacterized protein</fullName>
    </submittedName>
</protein>
<comment type="caution">
    <text evidence="1">The sequence shown here is derived from an EMBL/GenBank/DDBJ whole genome shotgun (WGS) entry which is preliminary data.</text>
</comment>
<name>A0ACC2FK15_DALPE</name>
<keyword evidence="2" id="KW-1185">Reference proteome</keyword>
<evidence type="ECO:0000313" key="2">
    <source>
        <dbReference type="Proteomes" id="UP001157502"/>
    </source>
</evidence>
<dbReference type="Proteomes" id="UP001157502">
    <property type="component" value="Chromosome 26"/>
</dbReference>
<evidence type="ECO:0000313" key="1">
    <source>
        <dbReference type="EMBL" id="KAJ7991729.1"/>
    </source>
</evidence>
<dbReference type="EMBL" id="CM055753">
    <property type="protein sequence ID" value="KAJ7991729.1"/>
    <property type="molecule type" value="Genomic_DNA"/>
</dbReference>
<sequence>MAHILALWAGVACKHSHAQHPSPPITWQRSKWNPRSPASALKADCAGNVWRAGKGIQVRARPGEKSGTAPGHHFSRAYGAGMGDDSMTEKAMRPCKKIVLAGQSQLNYGTGFSSRRVENDVRSSATGDSIIEDSRLQSRGNSHLGSPK</sequence>
<gene>
    <name evidence="1" type="ORF">DPEC_G00286900</name>
</gene>
<accession>A0ACC2FK15</accession>
<organism evidence="1 2">
    <name type="scientific">Dallia pectoralis</name>
    <name type="common">Alaska blackfish</name>
    <dbReference type="NCBI Taxonomy" id="75939"/>
    <lineage>
        <taxon>Eukaryota</taxon>
        <taxon>Metazoa</taxon>
        <taxon>Chordata</taxon>
        <taxon>Craniata</taxon>
        <taxon>Vertebrata</taxon>
        <taxon>Euteleostomi</taxon>
        <taxon>Actinopterygii</taxon>
        <taxon>Neopterygii</taxon>
        <taxon>Teleostei</taxon>
        <taxon>Protacanthopterygii</taxon>
        <taxon>Esociformes</taxon>
        <taxon>Umbridae</taxon>
        <taxon>Dallia</taxon>
    </lineage>
</organism>